<keyword evidence="2" id="KW-0560">Oxidoreductase</keyword>
<reference evidence="3" key="2">
    <citation type="submission" date="2022-09" db="EMBL/GenBank/DDBJ databases">
        <title>Multidrug resistance Raoultella ornithinolytica Strain MQB_Silv_108.</title>
        <authorList>
            <person name="Quintela-Baluja M."/>
        </authorList>
    </citation>
    <scope>NUCLEOTIDE SEQUENCE</scope>
    <source>
        <strain evidence="3">MQB_Silv_108</strain>
    </source>
</reference>
<dbReference type="InterPro" id="IPR011008">
    <property type="entry name" value="Dimeric_a/b-barrel"/>
</dbReference>
<dbReference type="SUPFAM" id="SSF54909">
    <property type="entry name" value="Dimeric alpha+beta barrel"/>
    <property type="match status" value="1"/>
</dbReference>
<dbReference type="Pfam" id="PF03992">
    <property type="entry name" value="ABM"/>
    <property type="match status" value="1"/>
</dbReference>
<keyword evidence="6" id="KW-1185">Reference proteome</keyword>
<gene>
    <name evidence="2" type="ORF">CFY86_12200</name>
    <name evidence="4" type="ORF">LM286_14385</name>
    <name evidence="3" type="ORF">N2J37_15070</name>
</gene>
<reference evidence="2 5" key="1">
    <citation type="submission" date="2017-07" db="EMBL/GenBank/DDBJ databases">
        <title>Raoultella ornithinolytica strain HH3 draft genome.</title>
        <authorList>
            <person name="Duceppe M.-O."/>
            <person name="Huang H."/>
            <person name="Phipps-Todd B."/>
        </authorList>
    </citation>
    <scope>NUCLEOTIDE SEQUENCE [LARGE SCALE GENOMIC DNA]</scope>
    <source>
        <strain evidence="2 5">HH3</strain>
    </source>
</reference>
<protein>
    <submittedName>
        <fullName evidence="2">Antibiotic biosynthesis monooxygenase</fullName>
    </submittedName>
</protein>
<dbReference type="GO" id="GO:0005829">
    <property type="term" value="C:cytosol"/>
    <property type="evidence" value="ECO:0007669"/>
    <property type="project" value="TreeGrafter"/>
</dbReference>
<dbReference type="EMBL" id="NKYI01000019">
    <property type="protein sequence ID" value="PIK83953.1"/>
    <property type="molecule type" value="Genomic_DNA"/>
</dbReference>
<reference evidence="4 6" key="3">
    <citation type="submission" date="2024-02" db="EMBL/GenBank/DDBJ databases">
        <title>Tn5403 promotes plasmid rearrangements and degradation of the Klebsiella pneumoniae carbapenemase (KPC) transposon Tn4401.</title>
        <authorList>
            <person name="Sheppard A.E."/>
            <person name="Barry K.E."/>
            <person name="Parikh H.I."/>
            <person name="Vegesana K."/>
            <person name="Sebra R."/>
            <person name="George S."/>
            <person name="Sanderson N.D."/>
            <person name="Stoesser N."/>
            <person name="Eyre D.W."/>
            <person name="Crook D.W."/>
            <person name="Walker A.S."/>
            <person name="Mathers A.J."/>
        </authorList>
    </citation>
    <scope>NUCLEOTIDE SEQUENCE [LARGE SCALE GENOMIC DNA]</scope>
    <source>
        <strain evidence="4 6">CAV1921</strain>
    </source>
</reference>
<organism evidence="2 5">
    <name type="scientific">Raoultella ornithinolytica</name>
    <name type="common">Klebsiella ornithinolytica</name>
    <dbReference type="NCBI Taxonomy" id="54291"/>
    <lineage>
        <taxon>Bacteria</taxon>
        <taxon>Pseudomonadati</taxon>
        <taxon>Pseudomonadota</taxon>
        <taxon>Gammaproteobacteria</taxon>
        <taxon>Enterobacterales</taxon>
        <taxon>Enterobacteriaceae</taxon>
        <taxon>Klebsiella/Raoultella group</taxon>
        <taxon>Raoultella</taxon>
    </lineage>
</organism>
<accession>A0A6P1XNF5</accession>
<dbReference type="EMBL" id="CP104450">
    <property type="protein sequence ID" value="UXE35896.1"/>
    <property type="molecule type" value="Genomic_DNA"/>
</dbReference>
<dbReference type="PROSITE" id="PS51725">
    <property type="entry name" value="ABM"/>
    <property type="match status" value="1"/>
</dbReference>
<dbReference type="EMBL" id="CP145163">
    <property type="protein sequence ID" value="WWC09564.1"/>
    <property type="molecule type" value="Genomic_DNA"/>
</dbReference>
<keyword evidence="2" id="KW-0503">Monooxygenase</keyword>
<dbReference type="InterPro" id="IPR050744">
    <property type="entry name" value="AI-2_Isomerase_LsrG"/>
</dbReference>
<dbReference type="GO" id="GO:0004497">
    <property type="term" value="F:monooxygenase activity"/>
    <property type="evidence" value="ECO:0007669"/>
    <property type="project" value="UniProtKB-KW"/>
</dbReference>
<proteinExistence type="predicted"/>
<dbReference type="PANTHER" id="PTHR33336:SF3">
    <property type="entry name" value="ABM DOMAIN-CONTAINING PROTEIN"/>
    <property type="match status" value="1"/>
</dbReference>
<evidence type="ECO:0000313" key="4">
    <source>
        <dbReference type="EMBL" id="WWC09564.1"/>
    </source>
</evidence>
<evidence type="ECO:0000313" key="2">
    <source>
        <dbReference type="EMBL" id="PIK83953.1"/>
    </source>
</evidence>
<dbReference type="RefSeq" id="WP_004861516.1">
    <property type="nucleotide sequence ID" value="NZ_ABDFAB020000001.1"/>
</dbReference>
<dbReference type="PANTHER" id="PTHR33336">
    <property type="entry name" value="QUINOL MONOOXYGENASE YGIN-RELATED"/>
    <property type="match status" value="1"/>
</dbReference>
<dbReference type="AlphaFoldDB" id="A0A6P1XNF5"/>
<dbReference type="Proteomes" id="UP000229713">
    <property type="component" value="Unassembled WGS sequence"/>
</dbReference>
<sequence>MGNQQLQVIAHYYTRPDEVENVATALHALAAATRQETDNLSYAFFQSLEDRRHFVILERYRHAGGLDAHRATPHFQHLGLEVIAPLLDKKEVQSFLIPQTDNDR</sequence>
<name>A0A6P1XNF5_RAOOR</name>
<dbReference type="InterPro" id="IPR007138">
    <property type="entry name" value="ABM_dom"/>
</dbReference>
<evidence type="ECO:0000313" key="5">
    <source>
        <dbReference type="Proteomes" id="UP000229713"/>
    </source>
</evidence>
<feature type="domain" description="ABM" evidence="1">
    <location>
        <begin position="6"/>
        <end position="95"/>
    </location>
</feature>
<evidence type="ECO:0000259" key="1">
    <source>
        <dbReference type="PROSITE" id="PS51725"/>
    </source>
</evidence>
<evidence type="ECO:0000313" key="6">
    <source>
        <dbReference type="Proteomes" id="UP001350972"/>
    </source>
</evidence>
<evidence type="ECO:0000313" key="3">
    <source>
        <dbReference type="EMBL" id="UXE35896.1"/>
    </source>
</evidence>
<dbReference type="Gene3D" id="3.30.70.100">
    <property type="match status" value="1"/>
</dbReference>
<dbReference type="Proteomes" id="UP001350972">
    <property type="component" value="Chromosome"/>
</dbReference>
<dbReference type="Proteomes" id="UP001064206">
    <property type="component" value="Chromosome"/>
</dbReference>